<dbReference type="CDD" id="cd08071">
    <property type="entry name" value="MPN_DUF2466"/>
    <property type="match status" value="1"/>
</dbReference>
<dbReference type="PROSITE" id="PS01302">
    <property type="entry name" value="UPF0758"/>
    <property type="match status" value="1"/>
</dbReference>
<evidence type="ECO:0000313" key="9">
    <source>
        <dbReference type="Proteomes" id="UP000831947"/>
    </source>
</evidence>
<keyword evidence="5" id="KW-0862">Zinc</keyword>
<protein>
    <submittedName>
        <fullName evidence="8">JAB domain-containing protein</fullName>
    </submittedName>
</protein>
<organism evidence="8 9">
    <name type="scientific">Bombilactobacillus thymidiniphilus</name>
    <dbReference type="NCBI Taxonomy" id="2923363"/>
    <lineage>
        <taxon>Bacteria</taxon>
        <taxon>Bacillati</taxon>
        <taxon>Bacillota</taxon>
        <taxon>Bacilli</taxon>
        <taxon>Lactobacillales</taxon>
        <taxon>Lactobacillaceae</taxon>
        <taxon>Bombilactobacillus</taxon>
    </lineage>
</organism>
<evidence type="ECO:0000313" key="8">
    <source>
        <dbReference type="EMBL" id="UQS83826.1"/>
    </source>
</evidence>
<comment type="similarity">
    <text evidence="1">Belongs to the UPF0758 family.</text>
</comment>
<sequence length="213" mass="24502">MQVQDYEFNSYATGTKLLDDILCSMTLNTEIRQKIIDKIKKLTSNFTDLAALDYPNLQQIGLLNDHQISGLLAAVKLSYLWQKEQLLATKKFHELRFIYQHLIDKLGMCQQETLLGMFFDNQQRLLREQIIFQGTLTKAMVAPRDIVRRALLLPCTSLLIAHNHPSGLLKPSNADVTFTQRLQTCTNLFEIKLNDHIIVGQRDYFSYAQNGLL</sequence>
<dbReference type="Pfam" id="PF04002">
    <property type="entry name" value="RadC"/>
    <property type="match status" value="1"/>
</dbReference>
<name>A0ABY4PE93_9LACO</name>
<accession>A0ABY4PE93</accession>
<reference evidence="8 9" key="1">
    <citation type="journal article" date="2022" name="Int. J. Syst. Evol. Microbiol.">
        <title>Apilactobacillus apisilvae sp. nov., Nicolia spurrieriana gen. nov. sp. nov., Bombilactobacillus folatiphilus sp. nov. and Bombilactobacillus thymidiniphilus sp. nov., four new lactic acid bacterial isolates from stingless bees Tetragonula carbonaria and Austroplebeia australis.</title>
        <authorList>
            <person name="Oliphant S.A."/>
            <person name="Watson-Haigh N.S."/>
            <person name="Sumby K.M."/>
            <person name="Gardner J."/>
            <person name="Groom S."/>
            <person name="Jiranek V."/>
        </authorList>
    </citation>
    <scope>NUCLEOTIDE SEQUENCE [LARGE SCALE GENOMIC DNA]</scope>
    <source>
        <strain evidence="8 9">SG4_A1</strain>
    </source>
</reference>
<keyword evidence="2" id="KW-0645">Protease</keyword>
<dbReference type="InterPro" id="IPR025657">
    <property type="entry name" value="RadC_JAB"/>
</dbReference>
<dbReference type="PANTHER" id="PTHR30471:SF3">
    <property type="entry name" value="UPF0758 PROTEIN YEES-RELATED"/>
    <property type="match status" value="1"/>
</dbReference>
<keyword evidence="6" id="KW-0482">Metalloprotease</keyword>
<feature type="domain" description="MPN" evidence="7">
    <location>
        <begin position="91"/>
        <end position="213"/>
    </location>
</feature>
<dbReference type="RefSeq" id="WP_249513011.1">
    <property type="nucleotide sequence ID" value="NZ_CP093365.1"/>
</dbReference>
<dbReference type="InterPro" id="IPR037518">
    <property type="entry name" value="MPN"/>
</dbReference>
<evidence type="ECO:0000256" key="2">
    <source>
        <dbReference type="ARBA" id="ARBA00022670"/>
    </source>
</evidence>
<keyword evidence="4" id="KW-0378">Hydrolase</keyword>
<keyword evidence="9" id="KW-1185">Reference proteome</keyword>
<evidence type="ECO:0000256" key="1">
    <source>
        <dbReference type="ARBA" id="ARBA00010243"/>
    </source>
</evidence>
<evidence type="ECO:0000256" key="6">
    <source>
        <dbReference type="ARBA" id="ARBA00023049"/>
    </source>
</evidence>
<evidence type="ECO:0000259" key="7">
    <source>
        <dbReference type="PROSITE" id="PS50249"/>
    </source>
</evidence>
<dbReference type="EMBL" id="CP093365">
    <property type="protein sequence ID" value="UQS83826.1"/>
    <property type="molecule type" value="Genomic_DNA"/>
</dbReference>
<gene>
    <name evidence="8" type="ORF">MOO47_01075</name>
</gene>
<dbReference type="InterPro" id="IPR020891">
    <property type="entry name" value="UPF0758_CS"/>
</dbReference>
<evidence type="ECO:0000256" key="3">
    <source>
        <dbReference type="ARBA" id="ARBA00022723"/>
    </source>
</evidence>
<dbReference type="Gene3D" id="3.40.140.10">
    <property type="entry name" value="Cytidine Deaminase, domain 2"/>
    <property type="match status" value="1"/>
</dbReference>
<dbReference type="PROSITE" id="PS50249">
    <property type="entry name" value="MPN"/>
    <property type="match status" value="1"/>
</dbReference>
<dbReference type="PANTHER" id="PTHR30471">
    <property type="entry name" value="DNA REPAIR PROTEIN RADC"/>
    <property type="match status" value="1"/>
</dbReference>
<dbReference type="Proteomes" id="UP000831947">
    <property type="component" value="Chromosome"/>
</dbReference>
<dbReference type="InterPro" id="IPR001405">
    <property type="entry name" value="UPF0758"/>
</dbReference>
<keyword evidence="3" id="KW-0479">Metal-binding</keyword>
<evidence type="ECO:0000256" key="4">
    <source>
        <dbReference type="ARBA" id="ARBA00022801"/>
    </source>
</evidence>
<evidence type="ECO:0000256" key="5">
    <source>
        <dbReference type="ARBA" id="ARBA00022833"/>
    </source>
</evidence>
<proteinExistence type="inferred from homology"/>